<dbReference type="Proteomes" id="UP000321129">
    <property type="component" value="Unassembled WGS sequence"/>
</dbReference>
<comment type="caution">
    <text evidence="3">The sequence shown here is derived from an EMBL/GenBank/DDBJ whole genome shotgun (WGS) entry which is preliminary data.</text>
</comment>
<dbReference type="EMBL" id="VOPY01000004">
    <property type="protein sequence ID" value="TXC67799.1"/>
    <property type="molecule type" value="Genomic_DNA"/>
</dbReference>
<proteinExistence type="predicted"/>
<dbReference type="InterPro" id="IPR021395">
    <property type="entry name" value="DUF3035"/>
</dbReference>
<evidence type="ECO:0000313" key="4">
    <source>
        <dbReference type="Proteomes" id="UP000321129"/>
    </source>
</evidence>
<reference evidence="3 4" key="1">
    <citation type="submission" date="2019-08" db="EMBL/GenBank/DDBJ databases">
        <title>Sphingorhabdus soil sp. nov., isolated from arctic soil.</title>
        <authorList>
            <person name="Liu Y."/>
        </authorList>
    </citation>
    <scope>NUCLEOTIDE SEQUENCE [LARGE SCALE GENOMIC DNA]</scope>
    <source>
        <strain evidence="3 4">D-2Q-5-6</strain>
    </source>
</reference>
<dbReference type="RefSeq" id="WP_147123759.1">
    <property type="nucleotide sequence ID" value="NZ_VOPY01000004.1"/>
</dbReference>
<protein>
    <submittedName>
        <fullName evidence="3">DUF3035 domain-containing protein</fullName>
    </submittedName>
</protein>
<dbReference type="Pfam" id="PF11233">
    <property type="entry name" value="DUF3035"/>
    <property type="match status" value="1"/>
</dbReference>
<feature type="chain" id="PRO_5022938486" evidence="2">
    <location>
        <begin position="23"/>
        <end position="134"/>
    </location>
</feature>
<sequence length="134" mass="13306">MRKLATAVLVTAALGLAGCAMGGRNTPDEYAVARQAPLVVPPDFALVPPQPGAPAGVDSSQQQALEALFGGSAPRSATEASIISRADDGRSDPGIRSNVGDPQTFTVAKGTLTQTIIAAPEGAGQEATAAIPAG</sequence>
<gene>
    <name evidence="3" type="ORF">FSZ31_12575</name>
</gene>
<dbReference type="AlphaFoldDB" id="A0A5C6U4P2"/>
<dbReference type="OrthoDB" id="8478256at2"/>
<evidence type="ECO:0000256" key="2">
    <source>
        <dbReference type="SAM" id="SignalP"/>
    </source>
</evidence>
<name>A0A5C6U4P2_9SPHN</name>
<keyword evidence="4" id="KW-1185">Reference proteome</keyword>
<organism evidence="3 4">
    <name type="scientific">Flavisphingopyxis soli</name>
    <dbReference type="NCBI Taxonomy" id="2601267"/>
    <lineage>
        <taxon>Bacteria</taxon>
        <taxon>Pseudomonadati</taxon>
        <taxon>Pseudomonadota</taxon>
        <taxon>Alphaproteobacteria</taxon>
        <taxon>Sphingomonadales</taxon>
        <taxon>Sphingopyxidaceae</taxon>
        <taxon>Flavisphingopyxis</taxon>
    </lineage>
</organism>
<evidence type="ECO:0000256" key="1">
    <source>
        <dbReference type="SAM" id="MobiDB-lite"/>
    </source>
</evidence>
<dbReference type="PROSITE" id="PS51257">
    <property type="entry name" value="PROKAR_LIPOPROTEIN"/>
    <property type="match status" value="1"/>
</dbReference>
<feature type="region of interest" description="Disordered" evidence="1">
    <location>
        <begin position="70"/>
        <end position="103"/>
    </location>
</feature>
<evidence type="ECO:0000313" key="3">
    <source>
        <dbReference type="EMBL" id="TXC67799.1"/>
    </source>
</evidence>
<keyword evidence="2" id="KW-0732">Signal</keyword>
<accession>A0A5C6U4P2</accession>
<feature type="signal peptide" evidence="2">
    <location>
        <begin position="1"/>
        <end position="22"/>
    </location>
</feature>